<evidence type="ECO:0000313" key="2">
    <source>
        <dbReference type="Proteomes" id="UP000199341"/>
    </source>
</evidence>
<proteinExistence type="predicted"/>
<gene>
    <name evidence="1" type="ORF">SAMN05216259_10313</name>
</gene>
<evidence type="ECO:0000313" key="1">
    <source>
        <dbReference type="EMBL" id="SDN16444.1"/>
    </source>
</evidence>
<sequence length="35" mass="4111">MTKATDQHYEGRDIDRQLADAGLAAEWRRRPVVKR</sequence>
<dbReference type="EMBL" id="FNIE01000003">
    <property type="protein sequence ID" value="SDN16444.1"/>
    <property type="molecule type" value="Genomic_DNA"/>
</dbReference>
<name>A0A1G9Z5A7_9ACTN</name>
<protein>
    <submittedName>
        <fullName evidence="1">Uncharacterized protein</fullName>
    </submittedName>
</protein>
<reference evidence="1 2" key="1">
    <citation type="submission" date="2016-10" db="EMBL/GenBank/DDBJ databases">
        <authorList>
            <person name="de Groot N.N."/>
        </authorList>
    </citation>
    <scope>NUCLEOTIDE SEQUENCE [LARGE SCALE GENOMIC DNA]</scope>
    <source>
        <strain evidence="1 2">CGMCC 4.2022</strain>
    </source>
</reference>
<dbReference type="AlphaFoldDB" id="A0A1G9Z5A7"/>
<accession>A0A1G9Z5A7</accession>
<keyword evidence="2" id="KW-1185">Reference proteome</keyword>
<organism evidence="1 2">
    <name type="scientific">Actinacidiphila guanduensis</name>
    <dbReference type="NCBI Taxonomy" id="310781"/>
    <lineage>
        <taxon>Bacteria</taxon>
        <taxon>Bacillati</taxon>
        <taxon>Actinomycetota</taxon>
        <taxon>Actinomycetes</taxon>
        <taxon>Kitasatosporales</taxon>
        <taxon>Streptomycetaceae</taxon>
        <taxon>Actinacidiphila</taxon>
    </lineage>
</organism>
<dbReference type="Proteomes" id="UP000199341">
    <property type="component" value="Unassembled WGS sequence"/>
</dbReference>